<proteinExistence type="predicted"/>
<evidence type="ECO:0000313" key="2">
    <source>
        <dbReference type="Proteomes" id="UP000250321"/>
    </source>
</evidence>
<gene>
    <name evidence="1" type="ORF">Pyn_40202</name>
</gene>
<comment type="caution">
    <text evidence="1">The sequence shown here is derived from an EMBL/GenBank/DDBJ whole genome shotgun (WGS) entry which is preliminary data.</text>
</comment>
<dbReference type="Proteomes" id="UP000250321">
    <property type="component" value="Unassembled WGS sequence"/>
</dbReference>
<accession>A0A314XLY3</accession>
<name>A0A314XLY3_PRUYE</name>
<sequence length="76" mass="8808">MSLENQGLCVYSDSERSFANGCVLKLELATQKRQHEEEEEEKYRKPFSALNKTTLSLWLVVVDGLPNMPLQFQLYL</sequence>
<keyword evidence="2" id="KW-1185">Reference proteome</keyword>
<protein>
    <submittedName>
        <fullName evidence="1">Uncharacterized protein</fullName>
    </submittedName>
</protein>
<dbReference type="AlphaFoldDB" id="A0A314XLY3"/>
<reference evidence="1 2" key="1">
    <citation type="submission" date="2018-02" db="EMBL/GenBank/DDBJ databases">
        <title>Draft genome of wild Prunus yedoensis var. nudiflora.</title>
        <authorList>
            <person name="Baek S."/>
            <person name="Kim J.-H."/>
            <person name="Choi K."/>
            <person name="Kim G.-B."/>
            <person name="Cho A."/>
            <person name="Jang H."/>
            <person name="Shin C.-H."/>
            <person name="Yu H.-J."/>
            <person name="Mun J.-H."/>
        </authorList>
    </citation>
    <scope>NUCLEOTIDE SEQUENCE [LARGE SCALE GENOMIC DNA]</scope>
    <source>
        <strain evidence="2">cv. Jeju island</strain>
        <tissue evidence="1">Leaf</tissue>
    </source>
</reference>
<organism evidence="1 2">
    <name type="scientific">Prunus yedoensis var. nudiflora</name>
    <dbReference type="NCBI Taxonomy" id="2094558"/>
    <lineage>
        <taxon>Eukaryota</taxon>
        <taxon>Viridiplantae</taxon>
        <taxon>Streptophyta</taxon>
        <taxon>Embryophyta</taxon>
        <taxon>Tracheophyta</taxon>
        <taxon>Spermatophyta</taxon>
        <taxon>Magnoliopsida</taxon>
        <taxon>eudicotyledons</taxon>
        <taxon>Gunneridae</taxon>
        <taxon>Pentapetalae</taxon>
        <taxon>rosids</taxon>
        <taxon>fabids</taxon>
        <taxon>Rosales</taxon>
        <taxon>Rosaceae</taxon>
        <taxon>Amygdaloideae</taxon>
        <taxon>Amygdaleae</taxon>
        <taxon>Prunus</taxon>
    </lineage>
</organism>
<dbReference type="EMBL" id="PJQY01002293">
    <property type="protein sequence ID" value="PQP94952.1"/>
    <property type="molecule type" value="Genomic_DNA"/>
</dbReference>
<evidence type="ECO:0000313" key="1">
    <source>
        <dbReference type="EMBL" id="PQP94952.1"/>
    </source>
</evidence>